<feature type="domain" description="Peptidoglycan binding-like" evidence="3">
    <location>
        <begin position="55"/>
        <end position="109"/>
    </location>
</feature>
<dbReference type="InterPro" id="IPR036365">
    <property type="entry name" value="PGBD-like_sf"/>
</dbReference>
<dbReference type="GO" id="GO:0030435">
    <property type="term" value="P:sporulation resulting in formation of a cellular spore"/>
    <property type="evidence" value="ECO:0007669"/>
    <property type="project" value="InterPro"/>
</dbReference>
<feature type="domain" description="Peptidoglycan binding-like" evidence="3">
    <location>
        <begin position="437"/>
        <end position="494"/>
    </location>
</feature>
<dbReference type="NCBIfam" id="TIGR02669">
    <property type="entry name" value="SpoIID_LytB"/>
    <property type="match status" value="1"/>
</dbReference>
<dbReference type="SUPFAM" id="SSF47090">
    <property type="entry name" value="PGBD-like"/>
    <property type="match status" value="8"/>
</dbReference>
<feature type="domain" description="Peptidoglycan binding-like" evidence="3">
    <location>
        <begin position="729"/>
        <end position="784"/>
    </location>
</feature>
<feature type="domain" description="Peptidoglycan binding-like" evidence="3">
    <location>
        <begin position="579"/>
        <end position="635"/>
    </location>
</feature>
<sequence>MNKSTMFLIFGTLVGTTSLSFTLAPPIVAEANSDEETQKEEETSFIPLEEGAENDTVLEVEEYLETLDYIAVAPDYIYDEETTEAVETFQAENSLGITGVVDEETFDTLKLLAEDTVPVEEEPEADSAEEAADDEQDTEAVTEEKSDDSASREQSEDTEAEAEAAETEEADQSDEKQNIEVLDSSGETEPAKEAESENNEENIATEEPEKEIQKETEPPSEEDTEEESSKDEEPADEEITDDEQQSAVASFSTFSMQPASISTSLLKIGVSGSEVQQLQENLNAAGFHVTDNPTTYFGPKTEAAVKDFQRANKLVVDGVAGSNTLSVLEEVLSSSSTNEKNTENNKSDNVSSPSFMKEGVSGSNVQQLQKDLNEAGFHVVNAPTVHFGPKTDQAVRDFQKANRLVVDGVAGPNTLTKLQEVLNGSANDYKSLKQGASGAAVKQLQTDLNKAGFFVTENPITYFGPKTERAVKDLQRTYHLPVTGVANTATLETLTKTLNTYSKGDRNEKIRKYQQLLNEAGFFVTENPITYFGPKTESTVRGFQRAYNLPVTGMLDSQSIQKLEDVTQSINRLERGVRHASVINLQQLLNKAGFHVTATPINYFGPKTEDALIDFQQTYKLKADGVATDEVLDALNKAVSERNNALKRYDSNSEVKKLQQTLNALGYTVTSNPTNYFGPKTESALKVFQRAEGLPVTGMLDSRTAEALEAEMNESIPSPFTSVLSQGDSGDSVIMLKQYLEAAGYSTNTSSTYDQLTADQVKAYQSANGLSASGSANGQTLSSLVEKRGTTYVFSGKQRFGHGVGMTQWGAYGMAQQGYSYDQILKHYYTGIDVVSSDSYKNKTMRVLLGDTKKNSADIESSSAYSIVTTDGDTLFENVSGSTTVTYGSGGNGTYTVTNNGTEKTTTDPIYAVNANNGTIEYDNVTYKGEIHFSKSIVDGKYTSSWVMDVVNHVSIDTYLEGVVPYEMYTSWNEPDAYKAQAVAARSYAMTKIKTSGTFDVYNDTRSQVYHGVPTGSHNSPTILNAIQSTSGQAIHYNGRLVEGVYSASASGHTVDAADVWGNNVGYLIGVPDPYDPSQYNQVSWTESFSLKDLSAVDYFKNENKGEVLALQPTMKNERLQSIEVIMEKGTITLTGDQFRSAVDSNAMKSNILSIEEIN</sequence>
<feature type="domain" description="Peptidoglycan binding-like" evidence="3">
    <location>
        <begin position="361"/>
        <end position="418"/>
    </location>
</feature>
<dbReference type="InterPro" id="IPR036366">
    <property type="entry name" value="PGBDSf"/>
</dbReference>
<organism evidence="5 6">
    <name type="scientific">Marinococcus luteus</name>
    <dbReference type="NCBI Taxonomy" id="1122204"/>
    <lineage>
        <taxon>Bacteria</taxon>
        <taxon>Bacillati</taxon>
        <taxon>Bacillota</taxon>
        <taxon>Bacilli</taxon>
        <taxon>Bacillales</taxon>
        <taxon>Bacillaceae</taxon>
        <taxon>Marinococcus</taxon>
    </lineage>
</organism>
<evidence type="ECO:0000259" key="4">
    <source>
        <dbReference type="Pfam" id="PF08486"/>
    </source>
</evidence>
<feature type="compositionally biased region" description="Acidic residues" evidence="2">
    <location>
        <begin position="156"/>
        <end position="172"/>
    </location>
</feature>
<feature type="region of interest" description="Disordered" evidence="2">
    <location>
        <begin position="114"/>
        <end position="247"/>
    </location>
</feature>
<dbReference type="InterPro" id="IPR013486">
    <property type="entry name" value="SpoIID/LytB"/>
</dbReference>
<evidence type="ECO:0000256" key="2">
    <source>
        <dbReference type="SAM" id="MobiDB-lite"/>
    </source>
</evidence>
<dbReference type="RefSeq" id="WP_091612973.1">
    <property type="nucleotide sequence ID" value="NZ_FNNC01000002.1"/>
</dbReference>
<dbReference type="EMBL" id="FNNC01000002">
    <property type="protein sequence ID" value="SDW43653.1"/>
    <property type="molecule type" value="Genomic_DNA"/>
</dbReference>
<dbReference type="Proteomes" id="UP000199488">
    <property type="component" value="Unassembled WGS sequence"/>
</dbReference>
<dbReference type="AlphaFoldDB" id="A0A1H2TI71"/>
<keyword evidence="6" id="KW-1185">Reference proteome</keyword>
<dbReference type="InterPro" id="IPR002477">
    <property type="entry name" value="Peptidoglycan-bd-like"/>
</dbReference>
<feature type="domain" description="Peptidoglycan binding-like" evidence="3">
    <location>
        <begin position="271"/>
        <end position="328"/>
    </location>
</feature>
<feature type="compositionally biased region" description="Acidic residues" evidence="2">
    <location>
        <begin position="218"/>
        <end position="244"/>
    </location>
</feature>
<feature type="domain" description="Peptidoglycan binding-like" evidence="3">
    <location>
        <begin position="507"/>
        <end position="563"/>
    </location>
</feature>
<evidence type="ECO:0000259" key="3">
    <source>
        <dbReference type="Pfam" id="PF01471"/>
    </source>
</evidence>
<feature type="compositionally biased region" description="Basic and acidic residues" evidence="2">
    <location>
        <begin position="142"/>
        <end position="155"/>
    </location>
</feature>
<proteinExistence type="predicted"/>
<accession>A0A1H2TI71</accession>
<dbReference type="STRING" id="1122204.SAMN05421781_1421"/>
<reference evidence="5 6" key="1">
    <citation type="submission" date="2016-10" db="EMBL/GenBank/DDBJ databases">
        <authorList>
            <person name="de Groot N.N."/>
        </authorList>
    </citation>
    <scope>NUCLEOTIDE SEQUENCE [LARGE SCALE GENOMIC DNA]</scope>
    <source>
        <strain evidence="5 6">DSM 23126</strain>
    </source>
</reference>
<dbReference type="PANTHER" id="PTHR10201">
    <property type="entry name" value="MATRIX METALLOPROTEINASE"/>
    <property type="match status" value="1"/>
</dbReference>
<keyword evidence="1" id="KW-0378">Hydrolase</keyword>
<evidence type="ECO:0000313" key="6">
    <source>
        <dbReference type="Proteomes" id="UP000199488"/>
    </source>
</evidence>
<dbReference type="GO" id="GO:0008237">
    <property type="term" value="F:metallopeptidase activity"/>
    <property type="evidence" value="ECO:0007669"/>
    <property type="project" value="UniProtKB-KW"/>
</dbReference>
<dbReference type="Pfam" id="PF01471">
    <property type="entry name" value="PG_binding_1"/>
    <property type="match status" value="8"/>
</dbReference>
<feature type="compositionally biased region" description="Acidic residues" evidence="2">
    <location>
        <begin position="117"/>
        <end position="141"/>
    </location>
</feature>
<name>A0A1H2TI71_9BACI</name>
<evidence type="ECO:0000313" key="5">
    <source>
        <dbReference type="EMBL" id="SDW43653.1"/>
    </source>
</evidence>
<feature type="domain" description="Peptidoglycan binding-like" evidence="3">
    <location>
        <begin position="652"/>
        <end position="708"/>
    </location>
</feature>
<gene>
    <name evidence="5" type="ORF">SAMN05421781_1421</name>
</gene>
<dbReference type="PANTHER" id="PTHR10201:SF323">
    <property type="entry name" value="MATRIX METALLOPROTEINASE-21"/>
    <property type="match status" value="1"/>
</dbReference>
<dbReference type="OrthoDB" id="9802862at2"/>
<feature type="domain" description="Sporulation stage II protein D amidase enhancer LytB N-terminal" evidence="4">
    <location>
        <begin position="948"/>
        <end position="1037"/>
    </location>
</feature>
<keyword evidence="1" id="KW-0645">Protease</keyword>
<feature type="region of interest" description="Disordered" evidence="2">
    <location>
        <begin position="333"/>
        <end position="359"/>
    </location>
</feature>
<keyword evidence="1" id="KW-0482">Metalloprotease</keyword>
<dbReference type="Gene3D" id="1.10.101.10">
    <property type="entry name" value="PGBD-like superfamily/PGBD"/>
    <property type="match status" value="8"/>
</dbReference>
<protein>
    <submittedName>
        <fullName evidence="5">SpoIID/LytB domain protein</fullName>
    </submittedName>
</protein>
<dbReference type="Pfam" id="PF08486">
    <property type="entry name" value="SpoIID"/>
    <property type="match status" value="1"/>
</dbReference>
<feature type="compositionally biased region" description="Acidic residues" evidence="2">
    <location>
        <begin position="196"/>
        <end position="209"/>
    </location>
</feature>
<evidence type="ECO:0000256" key="1">
    <source>
        <dbReference type="ARBA" id="ARBA00023049"/>
    </source>
</evidence>
<dbReference type="InterPro" id="IPR013693">
    <property type="entry name" value="SpoIID/LytB_N"/>
</dbReference>